<dbReference type="Pfam" id="PF00185">
    <property type="entry name" value="OTCace"/>
    <property type="match status" value="1"/>
</dbReference>
<evidence type="ECO:0000259" key="3">
    <source>
        <dbReference type="Pfam" id="PF02729"/>
    </source>
</evidence>
<sequence>MARPKDLLSIADVADRLPAILARAAALKRLRARGRSPTPLRGRTVAMIFEKPSTRTRTSFEVGIHDLGGQPLVLSAMDLQLGRGETIADTARVLSRYVDGLVYRAFRHADEVELAKWASVPVINALDDLEHPCQIVADLLTMRERWKGKFRGHRLAWIGDGNNVLHSLLLGTAAVGIDLVAATPAAYGPRPEIVEAARALSRRSGATLDLVHDPAAAARGADALYTDVWVS</sequence>
<feature type="domain" description="Aspartate/ornithine carbamoyltransferase carbamoyl-P binding" evidence="3">
    <location>
        <begin position="5"/>
        <end position="144"/>
    </location>
</feature>
<dbReference type="GO" id="GO:0042450">
    <property type="term" value="P:L-arginine biosynthetic process via ornithine"/>
    <property type="evidence" value="ECO:0007669"/>
    <property type="project" value="TreeGrafter"/>
</dbReference>
<reference evidence="4" key="1">
    <citation type="submission" date="2013-08" db="EMBL/GenBank/DDBJ databases">
        <authorList>
            <person name="Mendez C."/>
            <person name="Richter M."/>
            <person name="Ferrer M."/>
            <person name="Sanchez J."/>
        </authorList>
    </citation>
    <scope>NUCLEOTIDE SEQUENCE</scope>
</reference>
<keyword evidence="1 4" id="KW-0808">Transferase</keyword>
<dbReference type="GO" id="GO:0016597">
    <property type="term" value="F:amino acid binding"/>
    <property type="evidence" value="ECO:0007669"/>
    <property type="project" value="InterPro"/>
</dbReference>
<comment type="caution">
    <text evidence="4">The sequence shown here is derived from an EMBL/GenBank/DDBJ whole genome shotgun (WGS) entry which is preliminary data.</text>
</comment>
<dbReference type="EMBL" id="AUZY01002020">
    <property type="protein sequence ID" value="EQD73292.1"/>
    <property type="molecule type" value="Genomic_DNA"/>
</dbReference>
<dbReference type="InterPro" id="IPR006130">
    <property type="entry name" value="Asp/Orn_carbamoylTrfase"/>
</dbReference>
<dbReference type="SUPFAM" id="SSF53671">
    <property type="entry name" value="Aspartate/ornithine carbamoyltransferase"/>
    <property type="match status" value="1"/>
</dbReference>
<dbReference type="PRINTS" id="PR00100">
    <property type="entry name" value="AOTCASE"/>
</dbReference>
<dbReference type="PROSITE" id="PS00097">
    <property type="entry name" value="CARBAMOYLTRANSFERASE"/>
    <property type="match status" value="1"/>
</dbReference>
<evidence type="ECO:0000256" key="1">
    <source>
        <dbReference type="ARBA" id="ARBA00022679"/>
    </source>
</evidence>
<protein>
    <submittedName>
        <fullName evidence="4">Ornithine carbamoyltransferase</fullName>
        <ecNumber evidence="4">2.1.3.-</ecNumber>
    </submittedName>
</protein>
<name>T1BTU2_9ZZZZ</name>
<reference evidence="4" key="2">
    <citation type="journal article" date="2014" name="ISME J.">
        <title>Microbial stratification in low pH oxic and suboxic macroscopic growths along an acid mine drainage.</title>
        <authorList>
            <person name="Mendez-Garcia C."/>
            <person name="Mesa V."/>
            <person name="Sprenger R.R."/>
            <person name="Richter M."/>
            <person name="Diez M.S."/>
            <person name="Solano J."/>
            <person name="Bargiela R."/>
            <person name="Golyshina O.V."/>
            <person name="Manteca A."/>
            <person name="Ramos J.L."/>
            <person name="Gallego J.R."/>
            <person name="Llorente I."/>
            <person name="Martins Dos Santos V.A."/>
            <person name="Jensen O.N."/>
            <person name="Pelaez A.I."/>
            <person name="Sanchez J."/>
            <person name="Ferrer M."/>
        </authorList>
    </citation>
    <scope>NUCLEOTIDE SEQUENCE</scope>
</reference>
<feature type="non-terminal residue" evidence="4">
    <location>
        <position position="231"/>
    </location>
</feature>
<evidence type="ECO:0000259" key="2">
    <source>
        <dbReference type="Pfam" id="PF00185"/>
    </source>
</evidence>
<dbReference type="InterPro" id="IPR006131">
    <property type="entry name" value="Asp_carbamoyltransf_Asp/Orn-bd"/>
</dbReference>
<evidence type="ECO:0000313" key="4">
    <source>
        <dbReference type="EMBL" id="EQD73292.1"/>
    </source>
</evidence>
<organism evidence="4">
    <name type="scientific">mine drainage metagenome</name>
    <dbReference type="NCBI Taxonomy" id="410659"/>
    <lineage>
        <taxon>unclassified sequences</taxon>
        <taxon>metagenomes</taxon>
        <taxon>ecological metagenomes</taxon>
    </lineage>
</organism>
<dbReference type="InterPro" id="IPR002292">
    <property type="entry name" value="Orn/put_carbamltrans"/>
</dbReference>
<dbReference type="GO" id="GO:0019240">
    <property type="term" value="P:citrulline biosynthetic process"/>
    <property type="evidence" value="ECO:0007669"/>
    <property type="project" value="TreeGrafter"/>
</dbReference>
<dbReference type="InterPro" id="IPR006132">
    <property type="entry name" value="Asp/Orn_carbamoyltranf_P-bd"/>
</dbReference>
<dbReference type="Gene3D" id="3.40.50.1370">
    <property type="entry name" value="Aspartate/ornithine carbamoyltransferase"/>
    <property type="match status" value="2"/>
</dbReference>
<dbReference type="PANTHER" id="PTHR45753">
    <property type="entry name" value="ORNITHINE CARBAMOYLTRANSFERASE, MITOCHONDRIAL"/>
    <property type="match status" value="1"/>
</dbReference>
<dbReference type="InterPro" id="IPR036901">
    <property type="entry name" value="Asp/Orn_carbamoylTrfase_sf"/>
</dbReference>
<dbReference type="AlphaFoldDB" id="T1BTU2"/>
<dbReference type="Pfam" id="PF02729">
    <property type="entry name" value="OTCace_N"/>
    <property type="match status" value="1"/>
</dbReference>
<accession>T1BTU2</accession>
<dbReference type="EC" id="2.1.3.-" evidence="4"/>
<dbReference type="PANTHER" id="PTHR45753:SF3">
    <property type="entry name" value="ORNITHINE TRANSCARBAMYLASE, MITOCHONDRIAL"/>
    <property type="match status" value="1"/>
</dbReference>
<dbReference type="PRINTS" id="PR00102">
    <property type="entry name" value="OTCASE"/>
</dbReference>
<feature type="domain" description="Aspartate/ornithine carbamoyltransferase Asp/Orn-binding" evidence="2">
    <location>
        <begin position="152"/>
        <end position="231"/>
    </location>
</feature>
<dbReference type="GO" id="GO:0004585">
    <property type="term" value="F:ornithine carbamoyltransferase activity"/>
    <property type="evidence" value="ECO:0007669"/>
    <property type="project" value="UniProtKB-ARBA"/>
</dbReference>
<gene>
    <name evidence="4" type="ORF">B1B_03294</name>
</gene>
<proteinExistence type="predicted"/>